<dbReference type="eggNOG" id="COG0631">
    <property type="taxonomic scope" value="Bacteria"/>
</dbReference>
<keyword evidence="3" id="KW-1185">Reference proteome</keyword>
<dbReference type="KEGG" id="tsa:AciPR4_1076"/>
<accession>E8UX20</accession>
<reference evidence="2 3" key="1">
    <citation type="journal article" date="2012" name="Stand. Genomic Sci.">
        <title>Complete genome sequence of Terriglobus saanensis type strain SP1PR4(T), an Acidobacteria from tundra soil.</title>
        <authorList>
            <person name="Rawat S.R."/>
            <person name="Mannisto M.K."/>
            <person name="Starovoytov V."/>
            <person name="Goodwin L."/>
            <person name="Nolan M."/>
            <person name="Hauser L."/>
            <person name="Land M."/>
            <person name="Davenport K.W."/>
            <person name="Woyke T."/>
            <person name="Haggblom M.M."/>
        </authorList>
    </citation>
    <scope>NUCLEOTIDE SEQUENCE</scope>
    <source>
        <strain evidence="3">ATCC BAA-1853 / DSM 23119 / SP1PR4</strain>
    </source>
</reference>
<dbReference type="SMART" id="SM00331">
    <property type="entry name" value="PP2C_SIG"/>
    <property type="match status" value="1"/>
</dbReference>
<dbReference type="STRING" id="401053.AciPR4_1076"/>
<evidence type="ECO:0000313" key="3">
    <source>
        <dbReference type="Proteomes" id="UP000006844"/>
    </source>
</evidence>
<sequence length="264" mass="28451">MSLDGATENDGIRSDRDADLQEFQATVEVAALSDIGCIRSGNEDSFGYDLALGLFVVCDGMGGMAAGEVASKAAVDQLLLHYEELSSSEASLEERVREAIVRTNRDVWQASRDHRHLRGMGTTLVAACLEGNHIVICNVGDSRAYFLRQGSCLQVTRDHSYVAEQERLGLTTKALPGLSALQQWITRAVGVGEQVQPDMFMAEVKTGDIVLLASDGLTRYAETDLIAQRLNETASLAEACRGLVDIAMEGGAADNVTCLLLRIL</sequence>
<dbReference type="RefSeq" id="WP_013567640.1">
    <property type="nucleotide sequence ID" value="NC_014963.1"/>
</dbReference>
<dbReference type="Pfam" id="PF00481">
    <property type="entry name" value="PP2C"/>
    <property type="match status" value="1"/>
</dbReference>
<evidence type="ECO:0000259" key="1">
    <source>
        <dbReference type="PROSITE" id="PS51746"/>
    </source>
</evidence>
<dbReference type="InterPro" id="IPR036457">
    <property type="entry name" value="PPM-type-like_dom_sf"/>
</dbReference>
<dbReference type="HOGENOM" id="CLU_034545_3_2_0"/>
<dbReference type="Proteomes" id="UP000006844">
    <property type="component" value="Chromosome"/>
</dbReference>
<dbReference type="SMART" id="SM00332">
    <property type="entry name" value="PP2Cc"/>
    <property type="match status" value="1"/>
</dbReference>
<dbReference type="InterPro" id="IPR015655">
    <property type="entry name" value="PP2C"/>
</dbReference>
<evidence type="ECO:0000313" key="2">
    <source>
        <dbReference type="EMBL" id="ADV81907.1"/>
    </source>
</evidence>
<dbReference type="EMBL" id="CP002467">
    <property type="protein sequence ID" value="ADV81907.1"/>
    <property type="molecule type" value="Genomic_DNA"/>
</dbReference>
<name>E8UX20_TERSS</name>
<dbReference type="InterPro" id="IPR001932">
    <property type="entry name" value="PPM-type_phosphatase-like_dom"/>
</dbReference>
<proteinExistence type="predicted"/>
<feature type="domain" description="PPM-type phosphatase" evidence="1">
    <location>
        <begin position="28"/>
        <end position="263"/>
    </location>
</feature>
<dbReference type="SUPFAM" id="SSF81606">
    <property type="entry name" value="PP2C-like"/>
    <property type="match status" value="1"/>
</dbReference>
<dbReference type="Gene3D" id="3.60.40.10">
    <property type="entry name" value="PPM-type phosphatase domain"/>
    <property type="match status" value="1"/>
</dbReference>
<dbReference type="AlphaFoldDB" id="E8UX20"/>
<organism evidence="2 3">
    <name type="scientific">Terriglobus saanensis (strain ATCC BAA-1853 / DSM 23119 / SP1PR4)</name>
    <dbReference type="NCBI Taxonomy" id="401053"/>
    <lineage>
        <taxon>Bacteria</taxon>
        <taxon>Pseudomonadati</taxon>
        <taxon>Acidobacteriota</taxon>
        <taxon>Terriglobia</taxon>
        <taxon>Terriglobales</taxon>
        <taxon>Acidobacteriaceae</taxon>
        <taxon>Terriglobus</taxon>
    </lineage>
</organism>
<dbReference type="GO" id="GO:0004722">
    <property type="term" value="F:protein serine/threonine phosphatase activity"/>
    <property type="evidence" value="ECO:0007669"/>
    <property type="project" value="InterPro"/>
</dbReference>
<protein>
    <submittedName>
        <fullName evidence="2">Protein serine/threonine phosphatase</fullName>
    </submittedName>
</protein>
<dbReference type="PROSITE" id="PS51746">
    <property type="entry name" value="PPM_2"/>
    <property type="match status" value="1"/>
</dbReference>
<gene>
    <name evidence="2" type="ordered locus">AciPR4_1076</name>
</gene>
<dbReference type="CDD" id="cd00143">
    <property type="entry name" value="PP2Cc"/>
    <property type="match status" value="1"/>
</dbReference>
<dbReference type="PANTHER" id="PTHR47992">
    <property type="entry name" value="PROTEIN PHOSPHATASE"/>
    <property type="match status" value="1"/>
</dbReference>